<dbReference type="PROSITE" id="PS50937">
    <property type="entry name" value="HTH_MERR_2"/>
    <property type="match status" value="1"/>
</dbReference>
<dbReference type="PROSITE" id="PS00552">
    <property type="entry name" value="HTH_MERR_1"/>
    <property type="match status" value="1"/>
</dbReference>
<dbReference type="SUPFAM" id="SSF46955">
    <property type="entry name" value="Putative DNA-binding domain"/>
    <property type="match status" value="1"/>
</dbReference>
<dbReference type="SMART" id="SM00332">
    <property type="entry name" value="PP2Cc"/>
    <property type="match status" value="1"/>
</dbReference>
<evidence type="ECO:0000256" key="1">
    <source>
        <dbReference type="ARBA" id="ARBA00023125"/>
    </source>
</evidence>
<dbReference type="Gene3D" id="3.60.40.10">
    <property type="entry name" value="PPM-type phosphatase domain"/>
    <property type="match status" value="1"/>
</dbReference>
<dbReference type="InterPro" id="IPR000551">
    <property type="entry name" value="MerR-type_HTH_dom"/>
</dbReference>
<protein>
    <submittedName>
        <fullName evidence="5">MerR family transcriptional regulator</fullName>
    </submittedName>
</protein>
<feature type="compositionally biased region" description="Low complexity" evidence="2">
    <location>
        <begin position="411"/>
        <end position="423"/>
    </location>
</feature>
<reference evidence="6" key="1">
    <citation type="journal article" date="2019" name="Int. J. Syst. Evol. Microbiol.">
        <title>The Global Catalogue of Microorganisms (GCM) 10K type strain sequencing project: providing services to taxonomists for standard genome sequencing and annotation.</title>
        <authorList>
            <consortium name="The Broad Institute Genomics Platform"/>
            <consortium name="The Broad Institute Genome Sequencing Center for Infectious Disease"/>
            <person name="Wu L."/>
            <person name="Ma J."/>
        </authorList>
    </citation>
    <scope>NUCLEOTIDE SEQUENCE [LARGE SCALE GENOMIC DNA]</scope>
    <source>
        <strain evidence="6">JCM 9458</strain>
    </source>
</reference>
<proteinExistence type="predicted"/>
<dbReference type="EMBL" id="BAAAYN010000001">
    <property type="protein sequence ID" value="GAA3381883.1"/>
    <property type="molecule type" value="Genomic_DNA"/>
</dbReference>
<keyword evidence="6" id="KW-1185">Reference proteome</keyword>
<dbReference type="SMART" id="SM00331">
    <property type="entry name" value="PP2C_SIG"/>
    <property type="match status" value="1"/>
</dbReference>
<dbReference type="CDD" id="cd00143">
    <property type="entry name" value="PP2Cc"/>
    <property type="match status" value="1"/>
</dbReference>
<keyword evidence="1" id="KW-0238">DNA-binding</keyword>
<feature type="region of interest" description="Disordered" evidence="2">
    <location>
        <begin position="382"/>
        <end position="433"/>
    </location>
</feature>
<dbReference type="PANTHER" id="PTHR30204">
    <property type="entry name" value="REDOX-CYCLING DRUG-SENSING TRANSCRIPTIONAL ACTIVATOR SOXR"/>
    <property type="match status" value="1"/>
</dbReference>
<dbReference type="InterPro" id="IPR047057">
    <property type="entry name" value="MerR_fam"/>
</dbReference>
<evidence type="ECO:0000259" key="4">
    <source>
        <dbReference type="PROSITE" id="PS51746"/>
    </source>
</evidence>
<sequence length="433" mass="44582">MRLLTIGAFARATGLTPKALRLYDESGLLPPAAVDPDSGYRLYDPAQLETARLVAELRRVGMPLATIRTVCALDAAAAAEAIAAYWQRVTVENAARARVAALLVEHLSGRATMSLNFSYATASDAGSRATMEDSVYAGERLLAVADGVHGPGGAAASTTAVQALTALELTDAPAAELLTLLAGAVAEADRTVRAAASDEHQPMTTLTALLRAGSQLALVHIGDTRAYLVRGRELYQLTTDHTWVQSQVDRGAMSPTEAGAHPDRALLVRALGAGEQPVEADLALRTVIPGDRYLLCSDGLSAVVDRAGLAATLTAGAAPEETVERLISLAHAAGAPDNIACVVADAVADRPSGGALCVSAGYPSPKCTALPGHSAPLAARTNVSSARRPGPDPLTPWPLTRSNTGARTNKAAPRTATAIIAPRSPTASAHSPT</sequence>
<dbReference type="InterPro" id="IPR001932">
    <property type="entry name" value="PPM-type_phosphatase-like_dom"/>
</dbReference>
<dbReference type="InterPro" id="IPR036457">
    <property type="entry name" value="PPM-type-like_dom_sf"/>
</dbReference>
<gene>
    <name evidence="5" type="ORF">GCM10020369_01570</name>
</gene>
<comment type="caution">
    <text evidence="5">The sequence shown here is derived from an EMBL/GenBank/DDBJ whole genome shotgun (WGS) entry which is preliminary data.</text>
</comment>
<dbReference type="SMART" id="SM00422">
    <property type="entry name" value="HTH_MERR"/>
    <property type="match status" value="1"/>
</dbReference>
<dbReference type="PANTHER" id="PTHR30204:SF97">
    <property type="entry name" value="MERR FAMILY REGULATORY PROTEIN"/>
    <property type="match status" value="1"/>
</dbReference>
<evidence type="ECO:0000256" key="2">
    <source>
        <dbReference type="SAM" id="MobiDB-lite"/>
    </source>
</evidence>
<evidence type="ECO:0000259" key="3">
    <source>
        <dbReference type="PROSITE" id="PS50937"/>
    </source>
</evidence>
<feature type="domain" description="PPM-type phosphatase" evidence="4">
    <location>
        <begin position="118"/>
        <end position="346"/>
    </location>
</feature>
<evidence type="ECO:0000313" key="5">
    <source>
        <dbReference type="EMBL" id="GAA3381883.1"/>
    </source>
</evidence>
<dbReference type="InterPro" id="IPR009061">
    <property type="entry name" value="DNA-bd_dom_put_sf"/>
</dbReference>
<dbReference type="Pfam" id="PF13672">
    <property type="entry name" value="PP2C_2"/>
    <property type="match status" value="1"/>
</dbReference>
<organism evidence="5 6">
    <name type="scientific">Cryptosporangium minutisporangium</name>
    <dbReference type="NCBI Taxonomy" id="113569"/>
    <lineage>
        <taxon>Bacteria</taxon>
        <taxon>Bacillati</taxon>
        <taxon>Actinomycetota</taxon>
        <taxon>Actinomycetes</taxon>
        <taxon>Cryptosporangiales</taxon>
        <taxon>Cryptosporangiaceae</taxon>
        <taxon>Cryptosporangium</taxon>
    </lineage>
</organism>
<dbReference type="PROSITE" id="PS51746">
    <property type="entry name" value="PPM_2"/>
    <property type="match status" value="1"/>
</dbReference>
<evidence type="ECO:0000313" key="6">
    <source>
        <dbReference type="Proteomes" id="UP001501676"/>
    </source>
</evidence>
<name>A0ABP6SQD0_9ACTN</name>
<dbReference type="SUPFAM" id="SSF81606">
    <property type="entry name" value="PP2C-like"/>
    <property type="match status" value="1"/>
</dbReference>
<dbReference type="Pfam" id="PF13411">
    <property type="entry name" value="MerR_1"/>
    <property type="match status" value="1"/>
</dbReference>
<feature type="domain" description="HTH merR-type" evidence="3">
    <location>
        <begin position="3"/>
        <end position="73"/>
    </location>
</feature>
<accession>A0ABP6SQD0</accession>
<dbReference type="Proteomes" id="UP001501676">
    <property type="component" value="Unassembled WGS sequence"/>
</dbReference>
<dbReference type="Gene3D" id="1.10.1660.10">
    <property type="match status" value="1"/>
</dbReference>